<keyword evidence="3" id="KW-1185">Reference proteome</keyword>
<dbReference type="EMBL" id="CP019699">
    <property type="protein sequence ID" value="AQS55833.1"/>
    <property type="molecule type" value="Genomic_DNA"/>
</dbReference>
<evidence type="ECO:0000313" key="3">
    <source>
        <dbReference type="Proteomes" id="UP000188603"/>
    </source>
</evidence>
<dbReference type="STRING" id="1471761.B0W44_08555"/>
<dbReference type="Proteomes" id="UP000188603">
    <property type="component" value="Chromosome"/>
</dbReference>
<dbReference type="KEGG" id="ntr:B0W44_08555"/>
<sequence length="656" mass="74660">MSKGLKRIVIVAIAFLLLPGTVLHMPAGQAQGEDVETDLVDFVPAWVKEGGRSEMLKRMVDPELRVSIEAEINEIVQERVESVSDIRFPELGDTLEDWMKDFDRETNFDYEIEPGQALFSFVNLDYNKGNALYVDEFTVHDLDKGTTAFHYDFTGDDGDTWDPAAFGDDLFVYPRNPDAVRYSIENNTGKMEVDARRQGTASSYGKLTPIMDDLDNSEVLMRFRVDALGSTQWLRVWIQSDQFGSGSSFAQNGYGIALHLGTDELALQRREDGSTTKLDGVSANMTTDWHWLKLRAADGKVSVRLWNENEGEPEDWDIEYDIPEVKKKAMFSFANLDRDDESTFYIDDLAVETPSENDPVFKYDFSGEDGAEWDAEAFDQLDAYPDSDDPNGVTYSIERNTGKIELGKQRDALNASYGKVVPNMGNPMDSDLLVRFRTEEVGHDQWMRAFVRADEFFDGNSSPRNGYGIELNLKTDQLTMFKMENKNTYRLGRIDVDMTTDWHWLRLRVQGDELAVRLWRDGEEEPADWDLMHEVSDSVSPGEAMMRLLMLRGNVTTIYTPMESEEPVEPSIEQMIQQVEEFWDQGAIARDETAKHLKTHLSSVGHYEGIGSTEKAVKHMESLINLLEYQKEEDLISNEAYETLKDGAETLIAAWQ</sequence>
<feature type="domain" description="FIMAH" evidence="1">
    <location>
        <begin position="572"/>
        <end position="653"/>
    </location>
</feature>
<dbReference type="RefSeq" id="WP_077719694.1">
    <property type="nucleotide sequence ID" value="NZ_CP019699.1"/>
</dbReference>
<protein>
    <recommendedName>
        <fullName evidence="1">FIMAH domain-containing protein</fullName>
    </recommendedName>
</protein>
<proteinExistence type="predicted"/>
<name>A0A1U9K744_9BACL</name>
<dbReference type="AlphaFoldDB" id="A0A1U9K744"/>
<dbReference type="OrthoDB" id="9781342at2"/>
<gene>
    <name evidence="2" type="ORF">B0W44_08555</name>
</gene>
<dbReference type="InterPro" id="IPR054470">
    <property type="entry name" value="FIMAH_dom"/>
</dbReference>
<evidence type="ECO:0000259" key="1">
    <source>
        <dbReference type="Pfam" id="PF22888"/>
    </source>
</evidence>
<reference evidence="2 3" key="1">
    <citation type="journal article" date="2015" name="Int. J. Syst. Evol. Microbiol.">
        <title>Novibacillus thermophilus gen. nov., sp. nov., a Gram-staining-negative and moderately thermophilic member of the family Thermoactinomycetaceae.</title>
        <authorList>
            <person name="Yang G."/>
            <person name="Chen J."/>
            <person name="Zhou S."/>
        </authorList>
    </citation>
    <scope>NUCLEOTIDE SEQUENCE [LARGE SCALE GENOMIC DNA]</scope>
    <source>
        <strain evidence="2 3">SG-1</strain>
    </source>
</reference>
<dbReference type="Gene3D" id="2.60.120.560">
    <property type="entry name" value="Exo-inulinase, domain 1"/>
    <property type="match status" value="1"/>
</dbReference>
<evidence type="ECO:0000313" key="2">
    <source>
        <dbReference type="EMBL" id="AQS55833.1"/>
    </source>
</evidence>
<organism evidence="2 3">
    <name type="scientific">Novibacillus thermophilus</name>
    <dbReference type="NCBI Taxonomy" id="1471761"/>
    <lineage>
        <taxon>Bacteria</taxon>
        <taxon>Bacillati</taxon>
        <taxon>Bacillota</taxon>
        <taxon>Bacilli</taxon>
        <taxon>Bacillales</taxon>
        <taxon>Thermoactinomycetaceae</taxon>
        <taxon>Novibacillus</taxon>
    </lineage>
</organism>
<dbReference type="Pfam" id="PF22888">
    <property type="entry name" value="FIMAH"/>
    <property type="match status" value="1"/>
</dbReference>
<accession>A0A1U9K744</accession>